<dbReference type="GO" id="GO:0006313">
    <property type="term" value="P:DNA transposition"/>
    <property type="evidence" value="ECO:0007669"/>
    <property type="project" value="InterPro"/>
</dbReference>
<dbReference type="SUPFAM" id="SSF143422">
    <property type="entry name" value="Transposase IS200-like"/>
    <property type="match status" value="1"/>
</dbReference>
<dbReference type="Gene3D" id="3.30.70.1290">
    <property type="entry name" value="Transposase IS200-like"/>
    <property type="match status" value="1"/>
</dbReference>
<sequence>MYQELKDEHNHLHLLWKINPEHSLENVQRDFMKYTGQMIKFDLQKNHTQLLEHFQVNLKDRIYQFWQRNSLNKLLKSRKVIEQKLDYIHNNPVRGKWMLADNPLKYHFSSVRFYKEDNREFNFLTHYMQHFE</sequence>
<accession>A0A937KA80</accession>
<evidence type="ECO:0000313" key="2">
    <source>
        <dbReference type="Proteomes" id="UP000614216"/>
    </source>
</evidence>
<dbReference type="RefSeq" id="WP_202854371.1">
    <property type="nucleotide sequence ID" value="NZ_JAEUGD010000002.1"/>
</dbReference>
<keyword evidence="2" id="KW-1185">Reference proteome</keyword>
<organism evidence="1 2">
    <name type="scientific">Fulvivirga marina</name>
    <dbReference type="NCBI Taxonomy" id="2494733"/>
    <lineage>
        <taxon>Bacteria</taxon>
        <taxon>Pseudomonadati</taxon>
        <taxon>Bacteroidota</taxon>
        <taxon>Cytophagia</taxon>
        <taxon>Cytophagales</taxon>
        <taxon>Fulvivirgaceae</taxon>
        <taxon>Fulvivirga</taxon>
    </lineage>
</organism>
<evidence type="ECO:0000313" key="1">
    <source>
        <dbReference type="EMBL" id="MBL6444826.1"/>
    </source>
</evidence>
<protein>
    <submittedName>
        <fullName evidence="1">Transposase</fullName>
    </submittedName>
</protein>
<dbReference type="GO" id="GO:0003677">
    <property type="term" value="F:DNA binding"/>
    <property type="evidence" value="ECO:0007669"/>
    <property type="project" value="InterPro"/>
</dbReference>
<dbReference type="Proteomes" id="UP000614216">
    <property type="component" value="Unassembled WGS sequence"/>
</dbReference>
<name>A0A937KA80_9BACT</name>
<comment type="caution">
    <text evidence="1">The sequence shown here is derived from an EMBL/GenBank/DDBJ whole genome shotgun (WGS) entry which is preliminary data.</text>
</comment>
<reference evidence="1" key="1">
    <citation type="submission" date="2021-01" db="EMBL/GenBank/DDBJ databases">
        <title>Fulvivirga kasyanovii gen. nov., sp nov., a novel member of the phylum Bacteroidetes isolated from seawater in a mussel farm.</title>
        <authorList>
            <person name="Zhao L.-H."/>
            <person name="Wang Z.-J."/>
        </authorList>
    </citation>
    <scope>NUCLEOTIDE SEQUENCE</scope>
    <source>
        <strain evidence="1">29W222</strain>
    </source>
</reference>
<dbReference type="AlphaFoldDB" id="A0A937KA80"/>
<gene>
    <name evidence="1" type="ORF">JMN32_00795</name>
</gene>
<dbReference type="GO" id="GO:0004803">
    <property type="term" value="F:transposase activity"/>
    <property type="evidence" value="ECO:0007669"/>
    <property type="project" value="InterPro"/>
</dbReference>
<dbReference type="InterPro" id="IPR036515">
    <property type="entry name" value="Transposase_17_sf"/>
</dbReference>
<proteinExistence type="predicted"/>
<dbReference type="EMBL" id="JAEUGD010000002">
    <property type="protein sequence ID" value="MBL6444826.1"/>
    <property type="molecule type" value="Genomic_DNA"/>
</dbReference>